<gene>
    <name evidence="2" type="ORF">ACHAXA_004800</name>
</gene>
<protein>
    <submittedName>
        <fullName evidence="2">Uncharacterized protein</fullName>
    </submittedName>
</protein>
<evidence type="ECO:0000313" key="3">
    <source>
        <dbReference type="Proteomes" id="UP001530377"/>
    </source>
</evidence>
<dbReference type="EMBL" id="JALLPB020000139">
    <property type="protein sequence ID" value="KAL3816618.1"/>
    <property type="molecule type" value="Genomic_DNA"/>
</dbReference>
<dbReference type="Proteomes" id="UP001530377">
    <property type="component" value="Unassembled WGS sequence"/>
</dbReference>
<name>A0ABD3RWP5_9STRA</name>
<accession>A0ABD3RWP5</accession>
<keyword evidence="3" id="KW-1185">Reference proteome</keyword>
<reference evidence="2 3" key="1">
    <citation type="submission" date="2024-10" db="EMBL/GenBank/DDBJ databases">
        <title>Updated reference genomes for cyclostephanoid diatoms.</title>
        <authorList>
            <person name="Roberts W.R."/>
            <person name="Alverson A.J."/>
        </authorList>
    </citation>
    <scope>NUCLEOTIDE SEQUENCE [LARGE SCALE GENOMIC DNA]</scope>
    <source>
        <strain evidence="2 3">AJA228-03</strain>
    </source>
</reference>
<dbReference type="AlphaFoldDB" id="A0ABD3RWP5"/>
<evidence type="ECO:0000313" key="2">
    <source>
        <dbReference type="EMBL" id="KAL3816618.1"/>
    </source>
</evidence>
<organism evidence="2 3">
    <name type="scientific">Cyclostephanos tholiformis</name>
    <dbReference type="NCBI Taxonomy" id="382380"/>
    <lineage>
        <taxon>Eukaryota</taxon>
        <taxon>Sar</taxon>
        <taxon>Stramenopiles</taxon>
        <taxon>Ochrophyta</taxon>
        <taxon>Bacillariophyta</taxon>
        <taxon>Coscinodiscophyceae</taxon>
        <taxon>Thalassiosirophycidae</taxon>
        <taxon>Stephanodiscales</taxon>
        <taxon>Stephanodiscaceae</taxon>
        <taxon>Cyclostephanos</taxon>
    </lineage>
</organism>
<feature type="region of interest" description="Disordered" evidence="1">
    <location>
        <begin position="187"/>
        <end position="270"/>
    </location>
</feature>
<sequence length="323" mass="34010">MKFSHISILIAHAAKSITVIESASIRSADEHQAAKDKVNDVDDEHRELWYADCATVAYWHPVYSVGWEAGYCDFSMGCNAPSYDSNLVCCQSAYLGQASGACLAAAGIAPTAPSASPPTSGAFSPSGSGQWYPDYTVDWAKGMCIDTVPAPPYGSRPIYSSQLQCCLAAYAGQTSNYCIQNLVNPPTASPTKAPTSKPTRSPTTPTPTRSPTTVTPTMSPTTSVPTSSPTTSTPTTSMPTGIPTVSPTKNPTSQPSTKSPTGTPTTREPTVTQYGNLWYPKYGLGVCSNQLPLPVNGAAPISTSQAACCQGNFNWIFAKCMGY</sequence>
<comment type="caution">
    <text evidence="2">The sequence shown here is derived from an EMBL/GenBank/DDBJ whole genome shotgun (WGS) entry which is preliminary data.</text>
</comment>
<proteinExistence type="predicted"/>
<evidence type="ECO:0000256" key="1">
    <source>
        <dbReference type="SAM" id="MobiDB-lite"/>
    </source>
</evidence>